<dbReference type="AlphaFoldDB" id="A0A9P9DEN6"/>
<evidence type="ECO:0000256" key="2">
    <source>
        <dbReference type="SAM" id="MobiDB-lite"/>
    </source>
</evidence>
<accession>A0A9P9DEN6</accession>
<feature type="compositionally biased region" description="Low complexity" evidence="2">
    <location>
        <begin position="583"/>
        <end position="611"/>
    </location>
</feature>
<proteinExistence type="predicted"/>
<gene>
    <name evidence="3" type="ORF">B0J11DRAFT_591875</name>
</gene>
<feature type="coiled-coil region" evidence="1">
    <location>
        <begin position="305"/>
        <end position="353"/>
    </location>
</feature>
<name>A0A9P9DEN6_9PLEO</name>
<comment type="caution">
    <text evidence="3">The sequence shown here is derived from an EMBL/GenBank/DDBJ whole genome shotgun (WGS) entry which is preliminary data.</text>
</comment>
<dbReference type="Gene3D" id="1.10.287.1490">
    <property type="match status" value="1"/>
</dbReference>
<sequence length="645" mass="71359">MVSALNELSFERAERAAAKSRSGIASLKLALAKIQCLRASPETVFLANIGRVTPDRINLINWEFAQKEKEYVRDYARLQTKYDAACEALDVQAEDHYDQIFRANENIGDCVREITFLNAECRGLRSNVDELSDALVLSRLENYALVRAVQELTDQLSSSHDVVAVKAYDVSSVVKDTVVVTPIAEKAVEKVVADAFVEQPVHGDSVESKERIIHDTDADYKQPVKTSNTVPKVTMPTDAVDSTSLFKKLVMAENDIARLKKRLSNSRKTLDDTHKILDSTQYAFDETHNTLITTQHKLSKADMENGAAISQIKNLTEQVKEANEAHIRWTNLCQHLQNQIAALTTDRDEQSRKVAEALAATALVESEKEYLKKEVETARAEALTFGTQHMIVLRTATETSEHIEDNNLTILRTILPEIHLVHPSPPSPARSQRSGTPPRVLDPAILLGQCSGSNDCHSCLYHVHKALRMSWAVNAQNDALIEELNWERAKTWDELDELKKRMAREYGVDVFTPPPEEEENRCSGEEDEEERGLFDDGAEEVWDDDDESGDDDSEFEIILDLPGRPRDSESPPFSIRRMGSRDSGSPAVSFSSSSSSSPSSSPSSSASVLPSIAADERVQGVSSVSPAPAPSLSRPPLPALSPSLS</sequence>
<keyword evidence="1" id="KW-0175">Coiled coil</keyword>
<evidence type="ECO:0000313" key="3">
    <source>
        <dbReference type="EMBL" id="KAH7117569.1"/>
    </source>
</evidence>
<protein>
    <submittedName>
        <fullName evidence="3">Uncharacterized protein</fullName>
    </submittedName>
</protein>
<feature type="compositionally biased region" description="Pro residues" evidence="2">
    <location>
        <begin position="627"/>
        <end position="639"/>
    </location>
</feature>
<dbReference type="EMBL" id="JAGMWT010000013">
    <property type="protein sequence ID" value="KAH7117569.1"/>
    <property type="molecule type" value="Genomic_DNA"/>
</dbReference>
<evidence type="ECO:0000256" key="1">
    <source>
        <dbReference type="SAM" id="Coils"/>
    </source>
</evidence>
<feature type="region of interest" description="Disordered" evidence="2">
    <location>
        <begin position="506"/>
        <end position="645"/>
    </location>
</feature>
<reference evidence="3" key="1">
    <citation type="journal article" date="2021" name="Nat. Commun.">
        <title>Genetic determinants of endophytism in the Arabidopsis root mycobiome.</title>
        <authorList>
            <person name="Mesny F."/>
            <person name="Miyauchi S."/>
            <person name="Thiergart T."/>
            <person name="Pickel B."/>
            <person name="Atanasova L."/>
            <person name="Karlsson M."/>
            <person name="Huettel B."/>
            <person name="Barry K.W."/>
            <person name="Haridas S."/>
            <person name="Chen C."/>
            <person name="Bauer D."/>
            <person name="Andreopoulos W."/>
            <person name="Pangilinan J."/>
            <person name="LaButti K."/>
            <person name="Riley R."/>
            <person name="Lipzen A."/>
            <person name="Clum A."/>
            <person name="Drula E."/>
            <person name="Henrissat B."/>
            <person name="Kohler A."/>
            <person name="Grigoriev I.V."/>
            <person name="Martin F.M."/>
            <person name="Hacquard S."/>
        </authorList>
    </citation>
    <scope>NUCLEOTIDE SEQUENCE</scope>
    <source>
        <strain evidence="3">MPI-CAGE-CH-0243</strain>
    </source>
</reference>
<organism evidence="3 4">
    <name type="scientific">Dendryphion nanum</name>
    <dbReference type="NCBI Taxonomy" id="256645"/>
    <lineage>
        <taxon>Eukaryota</taxon>
        <taxon>Fungi</taxon>
        <taxon>Dikarya</taxon>
        <taxon>Ascomycota</taxon>
        <taxon>Pezizomycotina</taxon>
        <taxon>Dothideomycetes</taxon>
        <taxon>Pleosporomycetidae</taxon>
        <taxon>Pleosporales</taxon>
        <taxon>Torulaceae</taxon>
        <taxon>Dendryphion</taxon>
    </lineage>
</organism>
<evidence type="ECO:0000313" key="4">
    <source>
        <dbReference type="Proteomes" id="UP000700596"/>
    </source>
</evidence>
<feature type="compositionally biased region" description="Acidic residues" evidence="2">
    <location>
        <begin position="515"/>
        <end position="557"/>
    </location>
</feature>
<dbReference type="Proteomes" id="UP000700596">
    <property type="component" value="Unassembled WGS sequence"/>
</dbReference>
<keyword evidence="4" id="KW-1185">Reference proteome</keyword>